<accession>A0A975B1Q2</accession>
<protein>
    <submittedName>
        <fullName evidence="1">Uncharacterized protein</fullName>
    </submittedName>
</protein>
<dbReference type="KEGG" id="saqt:GJV85_11000"/>
<dbReference type="RefSeq" id="WP_207561423.1">
    <property type="nucleotide sequence ID" value="NZ_CP046072.1"/>
</dbReference>
<keyword evidence="2" id="KW-1185">Reference proteome</keyword>
<organism evidence="1 2">
    <name type="scientific">Sulfurimonas aquatica</name>
    <dbReference type="NCBI Taxonomy" id="2672570"/>
    <lineage>
        <taxon>Bacteria</taxon>
        <taxon>Pseudomonadati</taxon>
        <taxon>Campylobacterota</taxon>
        <taxon>Epsilonproteobacteria</taxon>
        <taxon>Campylobacterales</taxon>
        <taxon>Sulfurimonadaceae</taxon>
        <taxon>Sulfurimonas</taxon>
    </lineage>
</organism>
<proteinExistence type="predicted"/>
<evidence type="ECO:0000313" key="1">
    <source>
        <dbReference type="EMBL" id="QSZ42612.1"/>
    </source>
</evidence>
<dbReference type="EMBL" id="CP046072">
    <property type="protein sequence ID" value="QSZ42612.1"/>
    <property type="molecule type" value="Genomic_DNA"/>
</dbReference>
<sequence length="110" mass="12603">MAIDNSLYDSLENTYIKIKEYFDNTQLGREHSTMIIKHEELSELLETFDIEALEEQSNDINSLHKQLDDIKEISTNIVENLNNKVDSISTADKVVSGLDKVFTKITKLVL</sequence>
<reference evidence="1" key="2">
    <citation type="submission" date="2021-04" db="EMBL/GenBank/DDBJ databases">
        <title>Isolation and characterization of a novel species of the genus Sulfurimonas.</title>
        <authorList>
            <person name="Fukui M."/>
        </authorList>
    </citation>
    <scope>NUCLEOTIDE SEQUENCE</scope>
    <source>
        <strain evidence="1">H1576</strain>
    </source>
</reference>
<reference evidence="1" key="1">
    <citation type="submission" date="2019-11" db="EMBL/GenBank/DDBJ databases">
        <authorList>
            <person name="Kojima H."/>
        </authorList>
    </citation>
    <scope>NUCLEOTIDE SEQUENCE</scope>
    <source>
        <strain evidence="1">H1576</strain>
    </source>
</reference>
<dbReference type="AlphaFoldDB" id="A0A975B1Q2"/>
<evidence type="ECO:0000313" key="2">
    <source>
        <dbReference type="Proteomes" id="UP000671852"/>
    </source>
</evidence>
<gene>
    <name evidence="1" type="ORF">GJV85_11000</name>
</gene>
<dbReference type="Proteomes" id="UP000671852">
    <property type="component" value="Chromosome"/>
</dbReference>
<name>A0A975B1Q2_9BACT</name>